<protein>
    <submittedName>
        <fullName evidence="2">6622_t:CDS:1</fullName>
    </submittedName>
</protein>
<evidence type="ECO:0000259" key="1">
    <source>
        <dbReference type="SMART" id="SM00398"/>
    </source>
</evidence>
<comment type="caution">
    <text evidence="2">The sequence shown here is derived from an EMBL/GenBank/DDBJ whole genome shotgun (WGS) entry which is preliminary data.</text>
</comment>
<dbReference type="EMBL" id="CAJVPV010017923">
    <property type="protein sequence ID" value="CAG8704639.1"/>
    <property type="molecule type" value="Genomic_DNA"/>
</dbReference>
<dbReference type="SMART" id="SM00398">
    <property type="entry name" value="HMG"/>
    <property type="match status" value="1"/>
</dbReference>
<reference evidence="2" key="1">
    <citation type="submission" date="2021-06" db="EMBL/GenBank/DDBJ databases">
        <authorList>
            <person name="Kallberg Y."/>
            <person name="Tangrot J."/>
            <person name="Rosling A."/>
        </authorList>
    </citation>
    <scope>NUCLEOTIDE SEQUENCE</scope>
    <source>
        <strain evidence="2">CL551</strain>
    </source>
</reference>
<dbReference type="Gene3D" id="1.10.30.10">
    <property type="entry name" value="High mobility group box domain"/>
    <property type="match status" value="1"/>
</dbReference>
<feature type="non-terminal residue" evidence="2">
    <location>
        <position position="312"/>
    </location>
</feature>
<keyword evidence="3" id="KW-1185">Reference proteome</keyword>
<evidence type="ECO:0000313" key="2">
    <source>
        <dbReference type="EMBL" id="CAG8704639.1"/>
    </source>
</evidence>
<feature type="domain" description="HMG box" evidence="1">
    <location>
        <begin position="54"/>
        <end position="124"/>
    </location>
</feature>
<accession>A0A9N9HTC8</accession>
<dbReference type="Proteomes" id="UP000789342">
    <property type="component" value="Unassembled WGS sequence"/>
</dbReference>
<sequence length="312" mass="35199">MGEQVHNTNFVFINSSDPLMPSQVINDTKPFIRLPFPPIIDPHDLITFSKGSCTPSRAPNAFIIYRKLFIKTAKSEGYTLPMTVISSMASKSWEQEPEIVKVEYKRIAKEAFEYRNEIYPKVKRGGKRKTWNVISFDHKSDTSVRKNELCKSINNRSVEIQQKTDTPISFPDFECPILNLDVLPDLTDYIYPSPDLTVSSGFSSPDINNFNSPTMSLENSENYCIDSPIQSEIFSSSDMSDEFIINSPTISLGNYQTDSSDMNLRINDSSLIGFLENQFGLGIFEPENVNETIEEHNDSSLLNGISNDVAQS</sequence>
<dbReference type="AlphaFoldDB" id="A0A9N9HTC8"/>
<gene>
    <name evidence="2" type="ORF">AMORRO_LOCUS12325</name>
</gene>
<name>A0A9N9HTC8_9GLOM</name>
<dbReference type="OrthoDB" id="10379949at2759"/>
<evidence type="ECO:0000313" key="3">
    <source>
        <dbReference type="Proteomes" id="UP000789342"/>
    </source>
</evidence>
<dbReference type="Pfam" id="PF00505">
    <property type="entry name" value="HMG_box"/>
    <property type="match status" value="1"/>
</dbReference>
<dbReference type="InterPro" id="IPR009071">
    <property type="entry name" value="HMG_box_dom"/>
</dbReference>
<proteinExistence type="predicted"/>
<dbReference type="InterPro" id="IPR036910">
    <property type="entry name" value="HMG_box_dom_sf"/>
</dbReference>
<dbReference type="SUPFAM" id="SSF47095">
    <property type="entry name" value="HMG-box"/>
    <property type="match status" value="1"/>
</dbReference>
<organism evidence="2 3">
    <name type="scientific">Acaulospora morrowiae</name>
    <dbReference type="NCBI Taxonomy" id="94023"/>
    <lineage>
        <taxon>Eukaryota</taxon>
        <taxon>Fungi</taxon>
        <taxon>Fungi incertae sedis</taxon>
        <taxon>Mucoromycota</taxon>
        <taxon>Glomeromycotina</taxon>
        <taxon>Glomeromycetes</taxon>
        <taxon>Diversisporales</taxon>
        <taxon>Acaulosporaceae</taxon>
        <taxon>Acaulospora</taxon>
    </lineage>
</organism>